<feature type="transmembrane region" description="Helical" evidence="7">
    <location>
        <begin position="186"/>
        <end position="209"/>
    </location>
</feature>
<name>A0AA43GU71_9CYAN</name>
<keyword evidence="10" id="KW-1185">Reference proteome</keyword>
<evidence type="ECO:0000256" key="2">
    <source>
        <dbReference type="ARBA" id="ARBA00009045"/>
    </source>
</evidence>
<keyword evidence="5 7" id="KW-1133">Transmembrane helix</keyword>
<proteinExistence type="inferred from homology"/>
<feature type="transmembrane region" description="Helical" evidence="7">
    <location>
        <begin position="15"/>
        <end position="35"/>
    </location>
</feature>
<feature type="transmembrane region" description="Helical" evidence="7">
    <location>
        <begin position="125"/>
        <end position="146"/>
    </location>
</feature>
<reference evidence="9 10" key="1">
    <citation type="journal article" date="2023" name="J. Phycol.">
        <title>Chrysosporum ovalisporum is synonymous with the true-branching cyanobacterium Umezakia natans (Nostocales/Aphanizomenonaceae).</title>
        <authorList>
            <person name="McGregor G.B."/>
            <person name="Sendall B.C."/>
            <person name="Niiyama Y."/>
            <person name="Tuji A."/>
            <person name="Willis A."/>
        </authorList>
    </citation>
    <scope>NUCLEOTIDE SEQUENCE [LARGE SCALE GENOMIC DNA]</scope>
    <source>
        <strain evidence="9 10">ANA360D</strain>
    </source>
</reference>
<comment type="similarity">
    <text evidence="2">Belongs to the peptidase S54 family.</text>
</comment>
<dbReference type="Proteomes" id="UP001159387">
    <property type="component" value="Unassembled WGS sequence"/>
</dbReference>
<evidence type="ECO:0000256" key="1">
    <source>
        <dbReference type="ARBA" id="ARBA00004141"/>
    </source>
</evidence>
<dbReference type="SUPFAM" id="SSF144091">
    <property type="entry name" value="Rhomboid-like"/>
    <property type="match status" value="1"/>
</dbReference>
<feature type="domain" description="Peptidase S54 rhomboid" evidence="8">
    <location>
        <begin position="56"/>
        <end position="202"/>
    </location>
</feature>
<dbReference type="EMBL" id="JANQDH010000096">
    <property type="protein sequence ID" value="MDH6061645.1"/>
    <property type="molecule type" value="Genomic_DNA"/>
</dbReference>
<feature type="transmembrane region" description="Helical" evidence="7">
    <location>
        <begin position="158"/>
        <end position="180"/>
    </location>
</feature>
<dbReference type="GO" id="GO:0016020">
    <property type="term" value="C:membrane"/>
    <property type="evidence" value="ECO:0007669"/>
    <property type="project" value="UniProtKB-SubCell"/>
</dbReference>
<gene>
    <name evidence="9" type="ORF">NWP17_14590</name>
</gene>
<dbReference type="InterPro" id="IPR022764">
    <property type="entry name" value="Peptidase_S54_rhomboid_dom"/>
</dbReference>
<evidence type="ECO:0000313" key="10">
    <source>
        <dbReference type="Proteomes" id="UP001159387"/>
    </source>
</evidence>
<keyword evidence="6 7" id="KW-0472">Membrane</keyword>
<dbReference type="AlphaFoldDB" id="A0AA43GU71"/>
<evidence type="ECO:0000256" key="3">
    <source>
        <dbReference type="ARBA" id="ARBA00022692"/>
    </source>
</evidence>
<dbReference type="PANTHER" id="PTHR43731:SF14">
    <property type="entry name" value="PRESENILIN-ASSOCIATED RHOMBOID-LIKE PROTEIN, MITOCHONDRIAL"/>
    <property type="match status" value="1"/>
</dbReference>
<protein>
    <submittedName>
        <fullName evidence="9">Rhomboid family intramembrane serine protease</fullName>
    </submittedName>
</protein>
<dbReference type="Pfam" id="PF01694">
    <property type="entry name" value="Rhomboid"/>
    <property type="match status" value="1"/>
</dbReference>
<dbReference type="GO" id="GO:0004252">
    <property type="term" value="F:serine-type endopeptidase activity"/>
    <property type="evidence" value="ECO:0007669"/>
    <property type="project" value="InterPro"/>
</dbReference>
<evidence type="ECO:0000256" key="7">
    <source>
        <dbReference type="SAM" id="Phobius"/>
    </source>
</evidence>
<dbReference type="InterPro" id="IPR035952">
    <property type="entry name" value="Rhomboid-like_sf"/>
</dbReference>
<dbReference type="InterPro" id="IPR050925">
    <property type="entry name" value="Rhomboid_protease_S54"/>
</dbReference>
<feature type="transmembrane region" description="Helical" evidence="7">
    <location>
        <begin position="99"/>
        <end position="119"/>
    </location>
</feature>
<accession>A0AA43GU71</accession>
<evidence type="ECO:0000256" key="4">
    <source>
        <dbReference type="ARBA" id="ARBA00022801"/>
    </source>
</evidence>
<dbReference type="Gene3D" id="1.20.1540.10">
    <property type="entry name" value="Rhomboid-like"/>
    <property type="match status" value="1"/>
</dbReference>
<keyword evidence="3 7" id="KW-0812">Transmembrane</keyword>
<evidence type="ECO:0000313" key="9">
    <source>
        <dbReference type="EMBL" id="MDH6061645.1"/>
    </source>
</evidence>
<keyword evidence="9" id="KW-0645">Protease</keyword>
<keyword evidence="4" id="KW-0378">Hydrolase</keyword>
<dbReference type="GO" id="GO:0006508">
    <property type="term" value="P:proteolysis"/>
    <property type="evidence" value="ECO:0007669"/>
    <property type="project" value="UniProtKB-KW"/>
</dbReference>
<evidence type="ECO:0000256" key="6">
    <source>
        <dbReference type="ARBA" id="ARBA00023136"/>
    </source>
</evidence>
<dbReference type="PANTHER" id="PTHR43731">
    <property type="entry name" value="RHOMBOID PROTEASE"/>
    <property type="match status" value="1"/>
</dbReference>
<organism evidence="9 10">
    <name type="scientific">Chrysosporum bergii ANA360D</name>
    <dbReference type="NCBI Taxonomy" id="617107"/>
    <lineage>
        <taxon>Bacteria</taxon>
        <taxon>Bacillati</taxon>
        <taxon>Cyanobacteriota</taxon>
        <taxon>Cyanophyceae</taxon>
        <taxon>Nostocales</taxon>
        <taxon>Nodulariaceae</taxon>
        <taxon>Chrysosporum</taxon>
    </lineage>
</organism>
<comment type="caution">
    <text evidence="9">The sequence shown here is derived from an EMBL/GenBank/DDBJ whole genome shotgun (WGS) entry which is preliminary data.</text>
</comment>
<evidence type="ECO:0000259" key="8">
    <source>
        <dbReference type="Pfam" id="PF01694"/>
    </source>
</evidence>
<evidence type="ECO:0000256" key="5">
    <source>
        <dbReference type="ARBA" id="ARBA00022989"/>
    </source>
</evidence>
<sequence length="224" mass="23341">MTEDPPTPRADHEPAFRAPGIAVLVALSMPALFFLQQRLHDQGFGLALFPRAVMDGQWTGLFTSMFLHADWTHAGMNAVGALAFGTPVARLMRGAGGAAFFLAFYMACGVLSALGYVLLNPAGADPVVGASGAVFGLIGASTRLMGRGRVLPLLDRRVLSMAAVWMGLNLVIGLIGLSAVGLGTRIAWEAHAAGFLVGILAVGPIGRLFPPGIAPQSRLSDSLH</sequence>
<comment type="subcellular location">
    <subcellularLocation>
        <location evidence="1">Membrane</location>
        <topology evidence="1">Multi-pass membrane protein</topology>
    </subcellularLocation>
</comment>